<reference evidence="2" key="1">
    <citation type="journal article" date="2009" name="Rice">
        <title>De Novo Next Generation Sequencing of Plant Genomes.</title>
        <authorList>
            <person name="Rounsley S."/>
            <person name="Marri P.R."/>
            <person name="Yu Y."/>
            <person name="He R."/>
            <person name="Sisneros N."/>
            <person name="Goicoechea J.L."/>
            <person name="Lee S.J."/>
            <person name="Angelova A."/>
            <person name="Kudrna D."/>
            <person name="Luo M."/>
            <person name="Affourtit J."/>
            <person name="Desany B."/>
            <person name="Knight J."/>
            <person name="Niazi F."/>
            <person name="Egholm M."/>
            <person name="Wing R.A."/>
        </authorList>
    </citation>
    <scope>NUCLEOTIDE SEQUENCE [LARGE SCALE GENOMIC DNA]</scope>
    <source>
        <strain evidence="2">cv. IRGC 105608</strain>
    </source>
</reference>
<name>A0A0D3F592_9ORYZ</name>
<dbReference type="Proteomes" id="UP000026960">
    <property type="component" value="Chromosome 2"/>
</dbReference>
<feature type="region of interest" description="Disordered" evidence="1">
    <location>
        <begin position="43"/>
        <end position="69"/>
    </location>
</feature>
<sequence>MRTERERQGPGIGEEEEGDATAAAVAALPLSPARRLAVCSLPVGPLPDLVRERERAERGGRQREKGKER</sequence>
<proteinExistence type="predicted"/>
<feature type="region of interest" description="Disordered" evidence="1">
    <location>
        <begin position="1"/>
        <end position="20"/>
    </location>
</feature>
<feature type="compositionally biased region" description="Basic and acidic residues" evidence="1">
    <location>
        <begin position="49"/>
        <end position="69"/>
    </location>
</feature>
<evidence type="ECO:0000313" key="2">
    <source>
        <dbReference type="EnsemblPlants" id="OBART02G16930.1"/>
    </source>
</evidence>
<evidence type="ECO:0000256" key="1">
    <source>
        <dbReference type="SAM" id="MobiDB-lite"/>
    </source>
</evidence>
<organism evidence="2">
    <name type="scientific">Oryza barthii</name>
    <dbReference type="NCBI Taxonomy" id="65489"/>
    <lineage>
        <taxon>Eukaryota</taxon>
        <taxon>Viridiplantae</taxon>
        <taxon>Streptophyta</taxon>
        <taxon>Embryophyta</taxon>
        <taxon>Tracheophyta</taxon>
        <taxon>Spermatophyta</taxon>
        <taxon>Magnoliopsida</taxon>
        <taxon>Liliopsida</taxon>
        <taxon>Poales</taxon>
        <taxon>Poaceae</taxon>
        <taxon>BOP clade</taxon>
        <taxon>Oryzoideae</taxon>
        <taxon>Oryzeae</taxon>
        <taxon>Oryzinae</taxon>
        <taxon>Oryza</taxon>
    </lineage>
</organism>
<dbReference type="EnsemblPlants" id="OBART02G16930.1">
    <property type="protein sequence ID" value="OBART02G16930.1"/>
    <property type="gene ID" value="OBART02G16930"/>
</dbReference>
<dbReference type="HOGENOM" id="CLU_2779841_0_0_1"/>
<keyword evidence="3" id="KW-1185">Reference proteome</keyword>
<protein>
    <submittedName>
        <fullName evidence="2">Uncharacterized protein</fullName>
    </submittedName>
</protein>
<dbReference type="PaxDb" id="65489-OBART02G16930.1"/>
<accession>A0A0D3F592</accession>
<reference evidence="2" key="2">
    <citation type="submission" date="2015-03" db="UniProtKB">
        <authorList>
            <consortium name="EnsemblPlants"/>
        </authorList>
    </citation>
    <scope>IDENTIFICATION</scope>
</reference>
<dbReference type="Gramene" id="OBART02G16930.1">
    <property type="protein sequence ID" value="OBART02G16930.1"/>
    <property type="gene ID" value="OBART02G16930"/>
</dbReference>
<evidence type="ECO:0000313" key="3">
    <source>
        <dbReference type="Proteomes" id="UP000026960"/>
    </source>
</evidence>
<dbReference type="AlphaFoldDB" id="A0A0D3F592"/>